<dbReference type="Proteomes" id="UP000028607">
    <property type="component" value="Unassembled WGS sequence"/>
</dbReference>
<comment type="caution">
    <text evidence="2">The sequence shown here is derived from an EMBL/GenBank/DDBJ whole genome shotgun (WGS) entry which is preliminary data.</text>
</comment>
<reference evidence="2 3" key="2">
    <citation type="journal article" date="2015" name="Antonie Van Leeuwenhoek">
        <title>Thioclava indica sp. nov., isolated from surface seawater of the Indian Ocean.</title>
        <authorList>
            <person name="Liu Y."/>
            <person name="Lai Q."/>
            <person name="Du J."/>
            <person name="Xu H."/>
            <person name="Jiang L."/>
            <person name="Shao Z."/>
        </authorList>
    </citation>
    <scope>NUCLEOTIDE SEQUENCE [LARGE SCALE GENOMIC DNA]</scope>
    <source>
        <strain evidence="2 3">13D2W-2</strain>
    </source>
</reference>
<dbReference type="PATRIC" id="fig|1317124.6.peg.1368"/>
<name>A0A085TY43_9RHOB</name>
<accession>A0A085TY43</accession>
<keyword evidence="1" id="KW-0812">Transmembrane</keyword>
<keyword evidence="3" id="KW-1185">Reference proteome</keyword>
<dbReference type="AlphaFoldDB" id="A0A085TY43"/>
<dbReference type="EMBL" id="AQRC01000004">
    <property type="protein sequence ID" value="KFE35640.1"/>
    <property type="molecule type" value="Genomic_DNA"/>
</dbReference>
<feature type="transmembrane region" description="Helical" evidence="1">
    <location>
        <begin position="102"/>
        <end position="119"/>
    </location>
</feature>
<sequence length="559" mass="60082">MAVLSVVLGVLPFLKGALILGKHEGDALQLADMVFRIAEKGLLPHLDFMTPLGILSVLPIAVFVKAGLGFGMAFAAAQATLAVLLFLPILRVATSRFAGWTAWAYAALVLIEILALVHGTSNAAISLSMSYNRWAWALSFIALPLAMLEPKGHARPWLDGALIGLSFAALALLKATYAVAFFPPVLLILIARRGKVMILAATLSGLAVLAVTTALLGTGYWVAYLRDLIDVAQSVTRAAPGLPLAGIVGAPAYLGGSWVLMATVIFLRQAGRLTEGLALLLLAPSFFYVTYQNYGNDPQWLMLLGLFAFLLRPEEGLANRFGWPLRQLLLVNGVAALAFILPSVLNMAWSPLRLFADHATEQVPLLPRMGPRGSDVLVAAPRAYKVVVTQGWDDPGEPYETFADRYEDPSRATGSEGEPLEKPIEINGEKLPGCESQGGFNAWFEKAADDLMQAGYAGKRIVTADLYSALWMYGDFPPVEGAAPWYYSGTPGMENADYLLVPLCPNILQSRNVLVNTALGRGWKLDQVMRNQAFILFGLTAPRGGSDAPTAQASATISR</sequence>
<proteinExistence type="predicted"/>
<dbReference type="OrthoDB" id="7993201at2"/>
<dbReference type="eggNOG" id="ENOG502Z9XH">
    <property type="taxonomic scope" value="Bacteria"/>
</dbReference>
<feature type="transmembrane region" description="Helical" evidence="1">
    <location>
        <begin position="45"/>
        <end position="64"/>
    </location>
</feature>
<organism evidence="2 3">
    <name type="scientific">Thioclava atlantica</name>
    <dbReference type="NCBI Taxonomy" id="1317124"/>
    <lineage>
        <taxon>Bacteria</taxon>
        <taxon>Pseudomonadati</taxon>
        <taxon>Pseudomonadota</taxon>
        <taxon>Alphaproteobacteria</taxon>
        <taxon>Rhodobacterales</taxon>
        <taxon>Paracoccaceae</taxon>
        <taxon>Thioclava</taxon>
    </lineage>
</organism>
<feature type="transmembrane region" description="Helical" evidence="1">
    <location>
        <begin position="71"/>
        <end position="90"/>
    </location>
</feature>
<feature type="transmembrane region" description="Helical" evidence="1">
    <location>
        <begin position="242"/>
        <end position="267"/>
    </location>
</feature>
<evidence type="ECO:0000256" key="1">
    <source>
        <dbReference type="SAM" id="Phobius"/>
    </source>
</evidence>
<evidence type="ECO:0000313" key="3">
    <source>
        <dbReference type="Proteomes" id="UP000028607"/>
    </source>
</evidence>
<dbReference type="RefSeq" id="WP_038144811.1">
    <property type="nucleotide sequence ID" value="NZ_AQRC01000004.1"/>
</dbReference>
<dbReference type="STRING" id="1317124.DW2_06748"/>
<feature type="transmembrane region" description="Helical" evidence="1">
    <location>
        <begin position="131"/>
        <end position="148"/>
    </location>
</feature>
<reference evidence="3" key="1">
    <citation type="submission" date="2013-04" db="EMBL/GenBank/DDBJ databases">
        <title>Thioclava sp. 13D2W-2 Genome Sequencing.</title>
        <authorList>
            <person name="Lai Q."/>
            <person name="Li G."/>
            <person name="Shao Z."/>
        </authorList>
    </citation>
    <scope>NUCLEOTIDE SEQUENCE [LARGE SCALE GENOMIC DNA]</scope>
    <source>
        <strain evidence="3">13D2W-2</strain>
    </source>
</reference>
<gene>
    <name evidence="2" type="ORF">DW2_06748</name>
</gene>
<evidence type="ECO:0008006" key="4">
    <source>
        <dbReference type="Google" id="ProtNLM"/>
    </source>
</evidence>
<keyword evidence="1" id="KW-0472">Membrane</keyword>
<feature type="transmembrane region" description="Helical" evidence="1">
    <location>
        <begin position="160"/>
        <end position="189"/>
    </location>
</feature>
<feature type="transmembrane region" description="Helical" evidence="1">
    <location>
        <begin position="196"/>
        <end position="222"/>
    </location>
</feature>
<evidence type="ECO:0000313" key="2">
    <source>
        <dbReference type="EMBL" id="KFE35640.1"/>
    </source>
</evidence>
<feature type="transmembrane region" description="Helical" evidence="1">
    <location>
        <begin position="329"/>
        <end position="349"/>
    </location>
</feature>
<protein>
    <recommendedName>
        <fullName evidence="4">DUF2029 domain-containing protein</fullName>
    </recommendedName>
</protein>
<keyword evidence="1" id="KW-1133">Transmembrane helix</keyword>